<dbReference type="InterPro" id="IPR058912">
    <property type="entry name" value="HTH_animal"/>
</dbReference>
<accession>A0A151JAJ4</accession>
<feature type="domain" description="Helix-turn-helix" evidence="1">
    <location>
        <begin position="290"/>
        <end position="339"/>
    </location>
</feature>
<evidence type="ECO:0000259" key="1">
    <source>
        <dbReference type="Pfam" id="PF26215"/>
    </source>
</evidence>
<dbReference type="STRING" id="471704.A0A151JAJ4"/>
<reference evidence="2 3" key="1">
    <citation type="submission" date="2015-09" db="EMBL/GenBank/DDBJ databases">
        <title>Trachymyrmex cornetzi WGS genome.</title>
        <authorList>
            <person name="Nygaard S."/>
            <person name="Hu H."/>
            <person name="Boomsma J."/>
            <person name="Zhang G."/>
        </authorList>
    </citation>
    <scope>NUCLEOTIDE SEQUENCE [LARGE SCALE GENOMIC DNA]</scope>
    <source>
        <strain evidence="2">Tcor2-1</strain>
        <tissue evidence="2">Whole body</tissue>
    </source>
</reference>
<dbReference type="Pfam" id="PF26215">
    <property type="entry name" value="HTH_animal"/>
    <property type="match status" value="1"/>
</dbReference>
<dbReference type="PANTHER" id="PTHR21301">
    <property type="entry name" value="REVERSE TRANSCRIPTASE"/>
    <property type="match status" value="1"/>
</dbReference>
<sequence length="457" mass="53091">MDYINVEYNVNTLNNKWFVNLTGCKIPNFAHATLQLGENFSLPYDDTKRITIETIKNLQHNFKKIKDINVSEITNNFVTFINHIKFNNNEIEKKIIKMFILTKKFARSNPNVIYTHADKRNITVAINKDDYVNKMNSMLEDESTYTIINRNTSNKIISKLKETLKRWGDQEYINDTRYDWLNCANPILPSVYGVSKVHKNGSPLRIIVSYIGSILHNIATYLHIISLKSYMGRNKYTVNNSFKVTKIAHLLKLKTDDQLYSLDAVSLYTNILVELAIKGINDRPDLIKNINTKIGVIYSLTDRVLLLLHPCFHKNNLDKIIRILLDNGYALQLIINTIKKRVRKKLDQSNNKDINNATDTRNDNEICNLFVIPYISSLANKIQNLFRNMNNVRVAYKGLNKLNNLIKVQKDRMNKFQKCNVVYKIPCNDCNATYVGQTGRMLKIKIAEHKNHIKWDL</sequence>
<dbReference type="EMBL" id="KQ979257">
    <property type="protein sequence ID" value="KYN22078.1"/>
    <property type="molecule type" value="Genomic_DNA"/>
</dbReference>
<proteinExistence type="predicted"/>
<dbReference type="PANTHER" id="PTHR21301:SF10">
    <property type="entry name" value="REVERSE TRANSCRIPTASE DOMAIN-CONTAINING PROTEIN"/>
    <property type="match status" value="1"/>
</dbReference>
<name>A0A151JAJ4_9HYME</name>
<dbReference type="AlphaFoldDB" id="A0A151JAJ4"/>
<evidence type="ECO:0000313" key="3">
    <source>
        <dbReference type="Proteomes" id="UP000078492"/>
    </source>
</evidence>
<protein>
    <recommendedName>
        <fullName evidence="1">Helix-turn-helix domain-containing protein</fullName>
    </recommendedName>
</protein>
<evidence type="ECO:0000313" key="2">
    <source>
        <dbReference type="EMBL" id="KYN22078.1"/>
    </source>
</evidence>
<gene>
    <name evidence="2" type="ORF">ALC57_05535</name>
</gene>
<keyword evidence="3" id="KW-1185">Reference proteome</keyword>
<dbReference type="Proteomes" id="UP000078492">
    <property type="component" value="Unassembled WGS sequence"/>
</dbReference>
<organism evidence="2 3">
    <name type="scientific">Trachymyrmex cornetzi</name>
    <dbReference type="NCBI Taxonomy" id="471704"/>
    <lineage>
        <taxon>Eukaryota</taxon>
        <taxon>Metazoa</taxon>
        <taxon>Ecdysozoa</taxon>
        <taxon>Arthropoda</taxon>
        <taxon>Hexapoda</taxon>
        <taxon>Insecta</taxon>
        <taxon>Pterygota</taxon>
        <taxon>Neoptera</taxon>
        <taxon>Endopterygota</taxon>
        <taxon>Hymenoptera</taxon>
        <taxon>Apocrita</taxon>
        <taxon>Aculeata</taxon>
        <taxon>Formicoidea</taxon>
        <taxon>Formicidae</taxon>
        <taxon>Myrmicinae</taxon>
        <taxon>Trachymyrmex</taxon>
    </lineage>
</organism>